<keyword evidence="3" id="KW-1185">Reference proteome</keyword>
<evidence type="ECO:0000313" key="2">
    <source>
        <dbReference type="EMBL" id="KAF7343645.1"/>
    </source>
</evidence>
<feature type="compositionally biased region" description="Low complexity" evidence="1">
    <location>
        <begin position="223"/>
        <end position="236"/>
    </location>
</feature>
<sequence length="434" mass="47719">MSLFASATDSFEIFAAGVTEPISCHIQVKTTGHPDIEQVFSGISFPSFLLVEREKIKFATILGLICGIRYHIECKSIPVEGAISAILNGATPAANIVVATTRVPDFSETTYRNGQNGFRRVGFLVDASVDPNMMIPAPEFNNAVDVPATIGTGAGAREYFEVWSPMKLYPKSHFIILFIIDSIAPSPHNQWPRPEFELPLFFSSPFLAPSSGFELDNTLSLPPSVAPSSSASPSRSSGRRSRSTSPYPPPLVQDKSEQAVILQICRTEVPSFSTLQPKAQFVKGKRNTPLVSLVRSYNAMEQIILALKLDPANLNSSRLFLGEMELTGLAVIKAFDWESKTFLDKKKLYKSAKAIALRPWKDSGTETDPAAPKLREIYQGIRFIWAENGPLASQADTTLPSADTQGDEKCAAELRQSELEKCCKDIFEKYTDKI</sequence>
<evidence type="ECO:0000256" key="1">
    <source>
        <dbReference type="SAM" id="MobiDB-lite"/>
    </source>
</evidence>
<dbReference type="OrthoDB" id="2983022at2759"/>
<accession>A0A8H7CMX1</accession>
<reference evidence="2" key="1">
    <citation type="submission" date="2020-05" db="EMBL/GenBank/DDBJ databases">
        <title>Mycena genomes resolve the evolution of fungal bioluminescence.</title>
        <authorList>
            <person name="Tsai I.J."/>
        </authorList>
    </citation>
    <scope>NUCLEOTIDE SEQUENCE</scope>
    <source>
        <strain evidence="2">160909Yilan</strain>
    </source>
</reference>
<protein>
    <submittedName>
        <fullName evidence="2">Uncharacterized protein</fullName>
    </submittedName>
</protein>
<dbReference type="Proteomes" id="UP000623467">
    <property type="component" value="Unassembled WGS sequence"/>
</dbReference>
<evidence type="ECO:0000313" key="3">
    <source>
        <dbReference type="Proteomes" id="UP000623467"/>
    </source>
</evidence>
<name>A0A8H7CMX1_9AGAR</name>
<comment type="caution">
    <text evidence="2">The sequence shown here is derived from an EMBL/GenBank/DDBJ whole genome shotgun (WGS) entry which is preliminary data.</text>
</comment>
<proteinExistence type="predicted"/>
<feature type="region of interest" description="Disordered" evidence="1">
    <location>
        <begin position="223"/>
        <end position="252"/>
    </location>
</feature>
<gene>
    <name evidence="2" type="ORF">MSAN_01985400</name>
</gene>
<dbReference type="EMBL" id="JACAZH010000023">
    <property type="protein sequence ID" value="KAF7343645.1"/>
    <property type="molecule type" value="Genomic_DNA"/>
</dbReference>
<dbReference type="AlphaFoldDB" id="A0A8H7CMX1"/>
<organism evidence="2 3">
    <name type="scientific">Mycena sanguinolenta</name>
    <dbReference type="NCBI Taxonomy" id="230812"/>
    <lineage>
        <taxon>Eukaryota</taxon>
        <taxon>Fungi</taxon>
        <taxon>Dikarya</taxon>
        <taxon>Basidiomycota</taxon>
        <taxon>Agaricomycotina</taxon>
        <taxon>Agaricomycetes</taxon>
        <taxon>Agaricomycetidae</taxon>
        <taxon>Agaricales</taxon>
        <taxon>Marasmiineae</taxon>
        <taxon>Mycenaceae</taxon>
        <taxon>Mycena</taxon>
    </lineage>
</organism>